<dbReference type="GO" id="GO:0003677">
    <property type="term" value="F:DNA binding"/>
    <property type="evidence" value="ECO:0007669"/>
    <property type="project" value="UniProtKB-KW"/>
</dbReference>
<dbReference type="Proteomes" id="UP000076842">
    <property type="component" value="Unassembled WGS sequence"/>
</dbReference>
<keyword evidence="1" id="KW-0238">DNA-binding</keyword>
<dbReference type="EMBL" id="KV424200">
    <property type="protein sequence ID" value="KZT50259.1"/>
    <property type="molecule type" value="Genomic_DNA"/>
</dbReference>
<protein>
    <submittedName>
        <fullName evidence="3">DDE-domain-containing protein</fullName>
    </submittedName>
</protein>
<dbReference type="OrthoDB" id="162969at2759"/>
<sequence length="296" mass="34633">MWLVQAEDNSIAVTGDILRAKWRWFATEEGIEPADWLKLSDGWLSAFKKRHGLKGQRLHGEAASVNQAELEKERTALKQITDHYALRDIFNMDETGLFGKMPPNRTLATKQLSGRKKEKHRLSYAFTINADGSEKLAPLVIGRFANPRCFQGKKAKEYGHTYYWNLKSWMKSNIFQEYIEDLDCRMRRENRNILLLLDNFAGHKYDKDRITNIRVHFFPPNMTSHIQPLDQGIIQCFKMHYRRLFSERAILRQLTDIPPQELYNINVLEIMDLAKEAWSEVTSTTIKNCWRKAGIL</sequence>
<dbReference type="Gene3D" id="1.10.10.60">
    <property type="entry name" value="Homeodomain-like"/>
    <property type="match status" value="1"/>
</dbReference>
<dbReference type="InterPro" id="IPR006600">
    <property type="entry name" value="HTH_CenpB_DNA-bd_dom"/>
</dbReference>
<feature type="domain" description="HTH CENPB-type" evidence="2">
    <location>
        <begin position="1"/>
        <end position="57"/>
    </location>
</feature>
<dbReference type="SUPFAM" id="SSF46689">
    <property type="entry name" value="Homeodomain-like"/>
    <property type="match status" value="1"/>
</dbReference>
<accession>A0A165C5A7</accession>
<proteinExistence type="predicted"/>
<keyword evidence="4" id="KW-1185">Reference proteome</keyword>
<evidence type="ECO:0000313" key="3">
    <source>
        <dbReference type="EMBL" id="KZT50259.1"/>
    </source>
</evidence>
<dbReference type="PANTHER" id="PTHR19303">
    <property type="entry name" value="TRANSPOSON"/>
    <property type="match status" value="1"/>
</dbReference>
<dbReference type="InParanoid" id="A0A165C5A7"/>
<name>A0A165C5A7_9BASI</name>
<dbReference type="PROSITE" id="PS51253">
    <property type="entry name" value="HTH_CENPB"/>
    <property type="match status" value="1"/>
</dbReference>
<reference evidence="3 4" key="1">
    <citation type="journal article" date="2016" name="Mol. Biol. Evol.">
        <title>Comparative Genomics of Early-Diverging Mushroom-Forming Fungi Provides Insights into the Origins of Lignocellulose Decay Capabilities.</title>
        <authorList>
            <person name="Nagy L.G."/>
            <person name="Riley R."/>
            <person name="Tritt A."/>
            <person name="Adam C."/>
            <person name="Daum C."/>
            <person name="Floudas D."/>
            <person name="Sun H."/>
            <person name="Yadav J.S."/>
            <person name="Pangilinan J."/>
            <person name="Larsson K.H."/>
            <person name="Matsuura K."/>
            <person name="Barry K."/>
            <person name="Labutti K."/>
            <person name="Kuo R."/>
            <person name="Ohm R.A."/>
            <person name="Bhattacharya S.S."/>
            <person name="Shirouzu T."/>
            <person name="Yoshinaga Y."/>
            <person name="Martin F.M."/>
            <person name="Grigoriev I.V."/>
            <person name="Hibbett D.S."/>
        </authorList>
    </citation>
    <scope>NUCLEOTIDE SEQUENCE [LARGE SCALE GENOMIC DNA]</scope>
    <source>
        <strain evidence="3 4">HHB12733</strain>
    </source>
</reference>
<organism evidence="3 4">
    <name type="scientific">Calocera cornea HHB12733</name>
    <dbReference type="NCBI Taxonomy" id="1353952"/>
    <lineage>
        <taxon>Eukaryota</taxon>
        <taxon>Fungi</taxon>
        <taxon>Dikarya</taxon>
        <taxon>Basidiomycota</taxon>
        <taxon>Agaricomycotina</taxon>
        <taxon>Dacrymycetes</taxon>
        <taxon>Dacrymycetales</taxon>
        <taxon>Dacrymycetaceae</taxon>
        <taxon>Calocera</taxon>
    </lineage>
</organism>
<dbReference type="Pfam" id="PF03221">
    <property type="entry name" value="HTH_Tnp_Tc5"/>
    <property type="match status" value="1"/>
</dbReference>
<dbReference type="AlphaFoldDB" id="A0A165C5A7"/>
<dbReference type="InterPro" id="IPR050863">
    <property type="entry name" value="CenT-Element_Derived"/>
</dbReference>
<dbReference type="InterPro" id="IPR009057">
    <property type="entry name" value="Homeodomain-like_sf"/>
</dbReference>
<feature type="non-terminal residue" evidence="3">
    <location>
        <position position="296"/>
    </location>
</feature>
<evidence type="ECO:0000313" key="4">
    <source>
        <dbReference type="Proteomes" id="UP000076842"/>
    </source>
</evidence>
<dbReference type="STRING" id="1353952.A0A165C5A7"/>
<dbReference type="PANTHER" id="PTHR19303:SF73">
    <property type="entry name" value="PROTEIN PDC2"/>
    <property type="match status" value="1"/>
</dbReference>
<gene>
    <name evidence="3" type="ORF">CALCODRAFT_444862</name>
</gene>
<evidence type="ECO:0000256" key="1">
    <source>
        <dbReference type="ARBA" id="ARBA00023125"/>
    </source>
</evidence>
<evidence type="ECO:0000259" key="2">
    <source>
        <dbReference type="PROSITE" id="PS51253"/>
    </source>
</evidence>
<dbReference type="InterPro" id="IPR004875">
    <property type="entry name" value="DDE_SF_endonuclease_dom"/>
</dbReference>
<dbReference type="FunCoup" id="A0A165C5A7">
    <property type="interactions" value="176"/>
</dbReference>
<dbReference type="GO" id="GO:0005634">
    <property type="term" value="C:nucleus"/>
    <property type="evidence" value="ECO:0007669"/>
    <property type="project" value="TreeGrafter"/>
</dbReference>
<dbReference type="Pfam" id="PF03184">
    <property type="entry name" value="DDE_1"/>
    <property type="match status" value="1"/>
</dbReference>